<evidence type="ECO:0000256" key="4">
    <source>
        <dbReference type="ARBA" id="ARBA00023172"/>
    </source>
</evidence>
<dbReference type="GO" id="GO:0003677">
    <property type="term" value="F:DNA binding"/>
    <property type="evidence" value="ECO:0007669"/>
    <property type="project" value="UniProtKB-UniRule"/>
</dbReference>
<evidence type="ECO:0000259" key="8">
    <source>
        <dbReference type="PROSITE" id="PS51900"/>
    </source>
</evidence>
<evidence type="ECO:0000256" key="5">
    <source>
        <dbReference type="PROSITE-ProRule" id="PRU01248"/>
    </source>
</evidence>
<dbReference type="PANTHER" id="PTHR30349:SF41">
    <property type="entry name" value="INTEGRASE_RECOMBINASE PROTEIN MJ0367-RELATED"/>
    <property type="match status" value="1"/>
</dbReference>
<dbReference type="Pfam" id="PF00589">
    <property type="entry name" value="Phage_integrase"/>
    <property type="match status" value="1"/>
</dbReference>
<evidence type="ECO:0000313" key="10">
    <source>
        <dbReference type="Proteomes" id="UP000306631"/>
    </source>
</evidence>
<evidence type="ECO:0000256" key="3">
    <source>
        <dbReference type="ARBA" id="ARBA00023125"/>
    </source>
</evidence>
<dbReference type="InterPro" id="IPR011010">
    <property type="entry name" value="DNA_brk_join_enz"/>
</dbReference>
<dbReference type="AlphaFoldDB" id="A0A4S2D0U2"/>
<evidence type="ECO:0000313" key="9">
    <source>
        <dbReference type="EMBL" id="TGY34083.1"/>
    </source>
</evidence>
<dbReference type="EMBL" id="SRYW01000007">
    <property type="protein sequence ID" value="TGY34083.1"/>
    <property type="molecule type" value="Genomic_DNA"/>
</dbReference>
<evidence type="ECO:0000256" key="1">
    <source>
        <dbReference type="ARBA" id="ARBA00008857"/>
    </source>
</evidence>
<dbReference type="GO" id="GO:0015074">
    <property type="term" value="P:DNA integration"/>
    <property type="evidence" value="ECO:0007669"/>
    <property type="project" value="UniProtKB-KW"/>
</dbReference>
<dbReference type="GO" id="GO:0006310">
    <property type="term" value="P:DNA recombination"/>
    <property type="evidence" value="ECO:0007669"/>
    <property type="project" value="UniProtKB-KW"/>
</dbReference>
<feature type="domain" description="Core-binding (CB)" evidence="8">
    <location>
        <begin position="38"/>
        <end position="124"/>
    </location>
</feature>
<dbReference type="PROSITE" id="PS51900">
    <property type="entry name" value="CB"/>
    <property type="match status" value="1"/>
</dbReference>
<keyword evidence="4" id="KW-0233">DNA recombination</keyword>
<dbReference type="CDD" id="cd00397">
    <property type="entry name" value="DNA_BRE_C"/>
    <property type="match status" value="1"/>
</dbReference>
<dbReference type="PANTHER" id="PTHR30349">
    <property type="entry name" value="PHAGE INTEGRASE-RELATED"/>
    <property type="match status" value="1"/>
</dbReference>
<comment type="similarity">
    <text evidence="1">Belongs to the 'phage' integrase family.</text>
</comment>
<keyword evidence="3 5" id="KW-0238">DNA-binding</keyword>
<dbReference type="SUPFAM" id="SSF56349">
    <property type="entry name" value="DNA breaking-rejoining enzymes"/>
    <property type="match status" value="1"/>
</dbReference>
<dbReference type="InterPro" id="IPR050090">
    <property type="entry name" value="Tyrosine_recombinase_XerCD"/>
</dbReference>
<keyword evidence="2" id="KW-0229">DNA integration</keyword>
<dbReference type="Gene3D" id="1.10.443.10">
    <property type="entry name" value="Intergrase catalytic core"/>
    <property type="match status" value="1"/>
</dbReference>
<evidence type="ECO:0000259" key="7">
    <source>
        <dbReference type="PROSITE" id="PS51898"/>
    </source>
</evidence>
<dbReference type="InterPro" id="IPR002104">
    <property type="entry name" value="Integrase_catalytic"/>
</dbReference>
<feature type="region of interest" description="Disordered" evidence="6">
    <location>
        <begin position="1"/>
        <end position="26"/>
    </location>
</feature>
<dbReference type="InterPro" id="IPR044068">
    <property type="entry name" value="CB"/>
</dbReference>
<dbReference type="PROSITE" id="PS51898">
    <property type="entry name" value="TYR_RECOMBINASE"/>
    <property type="match status" value="1"/>
</dbReference>
<comment type="caution">
    <text evidence="9">The sequence shown here is derived from an EMBL/GenBank/DDBJ whole genome shotgun (WGS) entry which is preliminary data.</text>
</comment>
<proteinExistence type="inferred from homology"/>
<dbReference type="Proteomes" id="UP000306631">
    <property type="component" value="Unassembled WGS sequence"/>
</dbReference>
<dbReference type="OrthoDB" id="8610787at2"/>
<feature type="compositionally biased region" description="Polar residues" evidence="6">
    <location>
        <begin position="1"/>
        <end position="16"/>
    </location>
</feature>
<feature type="domain" description="Tyr recombinase" evidence="7">
    <location>
        <begin position="169"/>
        <end position="382"/>
    </location>
</feature>
<protein>
    <submittedName>
        <fullName evidence="9">Site-specific integrase</fullName>
    </submittedName>
</protein>
<reference evidence="9 10" key="1">
    <citation type="submission" date="2019-04" db="EMBL/GenBank/DDBJ databases">
        <title>Microbes associate with the intestines of laboratory mice.</title>
        <authorList>
            <person name="Navarre W."/>
            <person name="Wong E."/>
            <person name="Huang K."/>
            <person name="Tropini C."/>
            <person name="Ng K."/>
            <person name="Yu B."/>
        </authorList>
    </citation>
    <scope>NUCLEOTIDE SEQUENCE [LARGE SCALE GENOMIC DNA]</scope>
    <source>
        <strain evidence="9 10">NM62_B4-13</strain>
    </source>
</reference>
<evidence type="ECO:0000256" key="6">
    <source>
        <dbReference type="SAM" id="MobiDB-lite"/>
    </source>
</evidence>
<sequence>MTNVVAISGTPNSSLAKENRPEPGSERSLAFLGGDGHAYAFNLVRDWEAQLIHLEGLKGNSAKSFADDVFRLLNHAKVAPWDLKKEHVTSFLQARSKLRPSGALSPATVGSYCAAWRSFQNFMLELDRVNEIVARFKTRPRKFVTEENSIAVKKYKANWVPKAWALTPEEIDAIDAQFVADIKQAFASRSKSLLPLQRDRVMFHLSIHFALRVSELVTVELPAFQPSHDPKLAHFGNFGTLTITGKNDVTGTIPMREPEVFGLLEWYLSSVRQKILLRRKDAGNGLCEFDGRKFVTSQLLFPSERGGVINPQAFRKHLKKMAMRAGVIRKKLTPHVLRHTGCTLMVPVYSPEIAQKYMRHKNLFTTLYYYHPTPLNAAHEVNSAVALFRDDEE</sequence>
<organism evidence="9 10">
    <name type="scientific">Stenotrophomonas maltophilia</name>
    <name type="common">Pseudomonas maltophilia</name>
    <name type="synonym">Xanthomonas maltophilia</name>
    <dbReference type="NCBI Taxonomy" id="40324"/>
    <lineage>
        <taxon>Bacteria</taxon>
        <taxon>Pseudomonadati</taxon>
        <taxon>Pseudomonadota</taxon>
        <taxon>Gammaproteobacteria</taxon>
        <taxon>Lysobacterales</taxon>
        <taxon>Lysobacteraceae</taxon>
        <taxon>Stenotrophomonas</taxon>
        <taxon>Stenotrophomonas maltophilia group</taxon>
    </lineage>
</organism>
<accession>A0A4S2D0U2</accession>
<name>A0A4S2D0U2_STEMA</name>
<dbReference type="RefSeq" id="WP_136004703.1">
    <property type="nucleotide sequence ID" value="NZ_SRYW01000007.1"/>
</dbReference>
<gene>
    <name evidence="9" type="ORF">E5352_09350</name>
</gene>
<evidence type="ECO:0000256" key="2">
    <source>
        <dbReference type="ARBA" id="ARBA00022908"/>
    </source>
</evidence>
<dbReference type="InterPro" id="IPR013762">
    <property type="entry name" value="Integrase-like_cat_sf"/>
</dbReference>